<keyword evidence="2" id="KW-0560">Oxidoreductase</keyword>
<dbReference type="AlphaFoldDB" id="A0A2G8T839"/>
<dbReference type="Proteomes" id="UP000228593">
    <property type="component" value="Unassembled WGS sequence"/>
</dbReference>
<organism evidence="4 5">
    <name type="scientific">Massilia psychrophila</name>
    <dbReference type="NCBI Taxonomy" id="1603353"/>
    <lineage>
        <taxon>Bacteria</taxon>
        <taxon>Pseudomonadati</taxon>
        <taxon>Pseudomonadota</taxon>
        <taxon>Betaproteobacteria</taxon>
        <taxon>Burkholderiales</taxon>
        <taxon>Oxalobacteraceae</taxon>
        <taxon>Telluria group</taxon>
        <taxon>Massilia</taxon>
    </lineage>
</organism>
<dbReference type="InterPro" id="IPR015590">
    <property type="entry name" value="Aldehyde_DH_dom"/>
</dbReference>
<dbReference type="InterPro" id="IPR016162">
    <property type="entry name" value="Ald_DH_N"/>
</dbReference>
<feature type="domain" description="Aldehyde dehydrogenase" evidence="3">
    <location>
        <begin position="27"/>
        <end position="489"/>
    </location>
</feature>
<dbReference type="PANTHER" id="PTHR11699">
    <property type="entry name" value="ALDEHYDE DEHYDROGENASE-RELATED"/>
    <property type="match status" value="1"/>
</dbReference>
<dbReference type="CDD" id="cd07112">
    <property type="entry name" value="ALDH_GABALDH-PuuC"/>
    <property type="match status" value="1"/>
</dbReference>
<sequence>MAATQWHERASALEIDGRAFINGQRTWAASEQTFDDHSPIDGRLLAKVARGGVADIDAAVAAARAAFEDRRWAGKSPAARKRTLIKFADLILKNTAELALLETLDMGKPIKYSQSVDVASCANCIRWYGEAIDKIYDEIAPTGDASLALITREPVGVVGAIVPWNYPLIMTAWKIAPALAAGNSVVLKPSEKSPLSALKLAEIALEAGIPAGVFNVVPGFGIDAGAALALHMDVDCIAFTGSTPVGKKIMQMAGQSNLKRAWTELGGKSANIVCADCPDLDAAVSAAIGSIYFNQGESCNAPSRLFVEESIREQFLDKALAMMPRFQPGDPLDEATVMGAIVDATQMKTVMGYIAAGKAAGARLVAGGEAARLDSGGFYIAPTLFDGVDGSMSIANEEIFGPVLSVLSFTDIKDAIRQANSTPYGLQAAVWTRDLTKAIQTARALRAGTVHVNQYDSDDMTVPFGGVKQSGNGRDKSLHAIDKYTELKTTWIQIG</sequence>
<dbReference type="InterPro" id="IPR016161">
    <property type="entry name" value="Ald_DH/histidinol_DH"/>
</dbReference>
<dbReference type="RefSeq" id="WP_099914304.1">
    <property type="nucleotide sequence ID" value="NZ_BMHS01000001.1"/>
</dbReference>
<dbReference type="FunFam" id="3.40.605.10:FF:000001">
    <property type="entry name" value="Aldehyde dehydrogenase 1"/>
    <property type="match status" value="1"/>
</dbReference>
<evidence type="ECO:0000256" key="2">
    <source>
        <dbReference type="ARBA" id="ARBA00023002"/>
    </source>
</evidence>
<keyword evidence="5" id="KW-1185">Reference proteome</keyword>
<dbReference type="EMBL" id="PDOB01000001">
    <property type="protein sequence ID" value="PIL41818.1"/>
    <property type="molecule type" value="Genomic_DNA"/>
</dbReference>
<evidence type="ECO:0000256" key="1">
    <source>
        <dbReference type="ARBA" id="ARBA00009986"/>
    </source>
</evidence>
<name>A0A2G8T839_9BURK</name>
<dbReference type="OrthoDB" id="6187633at2"/>
<dbReference type="InterPro" id="IPR016160">
    <property type="entry name" value="Ald_DH_CS_CYS"/>
</dbReference>
<evidence type="ECO:0000313" key="5">
    <source>
        <dbReference type="Proteomes" id="UP000228593"/>
    </source>
</evidence>
<dbReference type="GO" id="GO:0004030">
    <property type="term" value="F:aldehyde dehydrogenase [NAD(P)+] activity"/>
    <property type="evidence" value="ECO:0007669"/>
    <property type="project" value="UniProtKB-ARBA"/>
</dbReference>
<dbReference type="Gene3D" id="3.40.309.10">
    <property type="entry name" value="Aldehyde Dehydrogenase, Chain A, domain 2"/>
    <property type="match status" value="1"/>
</dbReference>
<comment type="similarity">
    <text evidence="1">Belongs to the aldehyde dehydrogenase family.</text>
</comment>
<reference evidence="4 5" key="1">
    <citation type="submission" date="2017-10" db="EMBL/GenBank/DDBJ databases">
        <title>Massilia psychrophilum sp. nov., a novel purple-pigmented bacterium isolated from Tianshan glacier, Xinjiang Municipality, China.</title>
        <authorList>
            <person name="Wang H."/>
        </authorList>
    </citation>
    <scope>NUCLEOTIDE SEQUENCE [LARGE SCALE GENOMIC DNA]</scope>
    <source>
        <strain evidence="4 5">JCM 30813</strain>
    </source>
</reference>
<dbReference type="Pfam" id="PF00171">
    <property type="entry name" value="Aldedh"/>
    <property type="match status" value="1"/>
</dbReference>
<comment type="caution">
    <text evidence="4">The sequence shown here is derived from an EMBL/GenBank/DDBJ whole genome shotgun (WGS) entry which is preliminary data.</text>
</comment>
<dbReference type="Gene3D" id="3.40.605.10">
    <property type="entry name" value="Aldehyde Dehydrogenase, Chain A, domain 1"/>
    <property type="match status" value="1"/>
</dbReference>
<gene>
    <name evidence="4" type="ORF">CR103_00750</name>
</gene>
<dbReference type="PROSITE" id="PS00070">
    <property type="entry name" value="ALDEHYDE_DEHYDR_CYS"/>
    <property type="match status" value="1"/>
</dbReference>
<protein>
    <submittedName>
        <fullName evidence="4">Aldehyde dehydrogenase PuuC</fullName>
    </submittedName>
</protein>
<dbReference type="SUPFAM" id="SSF53720">
    <property type="entry name" value="ALDH-like"/>
    <property type="match status" value="1"/>
</dbReference>
<evidence type="ECO:0000313" key="4">
    <source>
        <dbReference type="EMBL" id="PIL41818.1"/>
    </source>
</evidence>
<accession>A0A2G8T839</accession>
<dbReference type="InterPro" id="IPR016163">
    <property type="entry name" value="Ald_DH_C"/>
</dbReference>
<proteinExistence type="inferred from homology"/>
<evidence type="ECO:0000259" key="3">
    <source>
        <dbReference type="Pfam" id="PF00171"/>
    </source>
</evidence>
<dbReference type="FunFam" id="3.40.309.10:FF:000012">
    <property type="entry name" value="Betaine aldehyde dehydrogenase"/>
    <property type="match status" value="1"/>
</dbReference>